<name>A0AAD9RG17_9HYME</name>
<protein>
    <submittedName>
        <fullName evidence="1">Uncharacterized protein</fullName>
    </submittedName>
</protein>
<keyword evidence="2" id="KW-1185">Reference proteome</keyword>
<reference evidence="1" key="1">
    <citation type="submission" date="2021-08" db="EMBL/GenBank/DDBJ databases">
        <authorList>
            <person name="Misof B."/>
            <person name="Oliver O."/>
            <person name="Podsiadlowski L."/>
            <person name="Donath A."/>
            <person name="Peters R."/>
            <person name="Mayer C."/>
            <person name="Rust J."/>
            <person name="Gunkel S."/>
            <person name="Lesny P."/>
            <person name="Martin S."/>
            <person name="Oeyen J.P."/>
            <person name="Petersen M."/>
            <person name="Panagiotis P."/>
            <person name="Wilbrandt J."/>
            <person name="Tanja T."/>
        </authorList>
    </citation>
    <scope>NUCLEOTIDE SEQUENCE</scope>
    <source>
        <strain evidence="1">GBR_01_08_01A</strain>
        <tissue evidence="1">Thorax + abdomen</tissue>
    </source>
</reference>
<accession>A0AAD9RG17</accession>
<sequence>MYPDEPTNYPPNNTTPTTIDIAINKNVSNVSNLEVRHELSSDHNPVLLNLGAQHKIRTTKIVYISEKANWKEFRKILNERVEITPRILTTDDIVE</sequence>
<dbReference type="Proteomes" id="UP001258017">
    <property type="component" value="Unassembled WGS sequence"/>
</dbReference>
<dbReference type="AlphaFoldDB" id="A0AAD9RG17"/>
<gene>
    <name evidence="1" type="ORF">KPH14_012660</name>
</gene>
<reference evidence="1" key="2">
    <citation type="journal article" date="2023" name="Commun. Biol.">
        <title>Intrasexual cuticular hydrocarbon dimorphism in a wasp sheds light on hydrocarbon biosynthesis genes in Hymenoptera.</title>
        <authorList>
            <person name="Moris V.C."/>
            <person name="Podsiadlowski L."/>
            <person name="Martin S."/>
            <person name="Oeyen J.P."/>
            <person name="Donath A."/>
            <person name="Petersen M."/>
            <person name="Wilbrandt J."/>
            <person name="Misof B."/>
            <person name="Liedtke D."/>
            <person name="Thamm M."/>
            <person name="Scheiner R."/>
            <person name="Schmitt T."/>
            <person name="Niehuis O."/>
        </authorList>
    </citation>
    <scope>NUCLEOTIDE SEQUENCE</scope>
    <source>
        <strain evidence="1">GBR_01_08_01A</strain>
    </source>
</reference>
<organism evidence="1 2">
    <name type="scientific">Odynerus spinipes</name>
    <dbReference type="NCBI Taxonomy" id="1348599"/>
    <lineage>
        <taxon>Eukaryota</taxon>
        <taxon>Metazoa</taxon>
        <taxon>Ecdysozoa</taxon>
        <taxon>Arthropoda</taxon>
        <taxon>Hexapoda</taxon>
        <taxon>Insecta</taxon>
        <taxon>Pterygota</taxon>
        <taxon>Neoptera</taxon>
        <taxon>Endopterygota</taxon>
        <taxon>Hymenoptera</taxon>
        <taxon>Apocrita</taxon>
        <taxon>Aculeata</taxon>
        <taxon>Vespoidea</taxon>
        <taxon>Vespidae</taxon>
        <taxon>Eumeninae</taxon>
        <taxon>Odynerus</taxon>
    </lineage>
</organism>
<dbReference type="EMBL" id="JAIFRP010000122">
    <property type="protein sequence ID" value="KAK2578998.1"/>
    <property type="molecule type" value="Genomic_DNA"/>
</dbReference>
<comment type="caution">
    <text evidence="1">The sequence shown here is derived from an EMBL/GenBank/DDBJ whole genome shotgun (WGS) entry which is preliminary data.</text>
</comment>
<evidence type="ECO:0000313" key="1">
    <source>
        <dbReference type="EMBL" id="KAK2578998.1"/>
    </source>
</evidence>
<proteinExistence type="predicted"/>
<evidence type="ECO:0000313" key="2">
    <source>
        <dbReference type="Proteomes" id="UP001258017"/>
    </source>
</evidence>